<evidence type="ECO:0000313" key="2">
    <source>
        <dbReference type="Proteomes" id="UP000053958"/>
    </source>
</evidence>
<protein>
    <submittedName>
        <fullName evidence="1">Uncharacterized protein</fullName>
    </submittedName>
</protein>
<keyword evidence="2" id="KW-1185">Reference proteome</keyword>
<gene>
    <name evidence="1" type="ORF">T310_8819</name>
</gene>
<comment type="caution">
    <text evidence="1">The sequence shown here is derived from an EMBL/GenBank/DDBJ whole genome shotgun (WGS) entry which is preliminary data.</text>
</comment>
<dbReference type="AlphaFoldDB" id="A0A0F4YGP3"/>
<dbReference type="Proteomes" id="UP000053958">
    <property type="component" value="Unassembled WGS sequence"/>
</dbReference>
<dbReference type="RefSeq" id="XP_013323966.1">
    <property type="nucleotide sequence ID" value="XM_013468512.1"/>
</dbReference>
<organism evidence="1 2">
    <name type="scientific">Rasamsonia emersonii (strain ATCC 16479 / CBS 393.64 / IMI 116815)</name>
    <dbReference type="NCBI Taxonomy" id="1408163"/>
    <lineage>
        <taxon>Eukaryota</taxon>
        <taxon>Fungi</taxon>
        <taxon>Dikarya</taxon>
        <taxon>Ascomycota</taxon>
        <taxon>Pezizomycotina</taxon>
        <taxon>Eurotiomycetes</taxon>
        <taxon>Eurotiomycetidae</taxon>
        <taxon>Eurotiales</taxon>
        <taxon>Trichocomaceae</taxon>
        <taxon>Rasamsonia</taxon>
    </lineage>
</organism>
<name>A0A0F4YGP3_RASE3</name>
<dbReference type="GeneID" id="25320968"/>
<proteinExistence type="predicted"/>
<sequence length="186" mass="20571">GRPAVGNRFDSHVRSPLPVHPTCDLVLIGNRLEAPCRDHTEYLCREAAKDVENQMFFSGHALMASCPPPSHIENVPEGNQYPHQTYDLPSANLETLLNLSKQLVSEGQVTPIMVLQSLKNHELYHTLTREDVKTIIDTLYAKIRCYGFGAVVEDFELQDCLSSVLGSKLESGIPPPTNVGDDALYA</sequence>
<feature type="non-terminal residue" evidence="1">
    <location>
        <position position="1"/>
    </location>
</feature>
<reference evidence="1 2" key="1">
    <citation type="submission" date="2015-04" db="EMBL/GenBank/DDBJ databases">
        <authorList>
            <person name="Heijne W.H."/>
            <person name="Fedorova N.D."/>
            <person name="Nierman W.C."/>
            <person name="Vollebregt A.W."/>
            <person name="Zhao Z."/>
            <person name="Wu L."/>
            <person name="Kumar M."/>
            <person name="Stam H."/>
            <person name="van den Berg M.A."/>
            <person name="Pel H.J."/>
        </authorList>
    </citation>
    <scope>NUCLEOTIDE SEQUENCE [LARGE SCALE GENOMIC DNA]</scope>
    <source>
        <strain evidence="1 2">CBS 393.64</strain>
    </source>
</reference>
<evidence type="ECO:0000313" key="1">
    <source>
        <dbReference type="EMBL" id="KKA17354.1"/>
    </source>
</evidence>
<dbReference type="OrthoDB" id="2590011at2759"/>
<dbReference type="EMBL" id="LASV01000664">
    <property type="protein sequence ID" value="KKA17354.1"/>
    <property type="molecule type" value="Genomic_DNA"/>
</dbReference>
<accession>A0A0F4YGP3</accession>